<evidence type="ECO:0008006" key="3">
    <source>
        <dbReference type="Google" id="ProtNLM"/>
    </source>
</evidence>
<evidence type="ECO:0000313" key="1">
    <source>
        <dbReference type="EMBL" id="EFK36234.1"/>
    </source>
</evidence>
<accession>A0ABN0AT57</accession>
<dbReference type="EMBL" id="ACKQ02000006">
    <property type="protein sequence ID" value="EFK36234.1"/>
    <property type="molecule type" value="Genomic_DNA"/>
</dbReference>
<dbReference type="PROSITE" id="PS51257">
    <property type="entry name" value="PROKAR_LIPOPROTEIN"/>
    <property type="match status" value="1"/>
</dbReference>
<protein>
    <recommendedName>
        <fullName evidence="3">DUF1735 domain-containing protein</fullName>
    </recommendedName>
</protein>
<sequence>MLKNKLFKFEFPNLNMKYFKFLIVICFLGMLFSCGGDDDICESGEGTPRMKVGFRTLASGKDTTIDTLYVSVDYGAGKVDLGKLANIDSRLIPLRVDNSPYTDVYFKTRLKGPESHVRISYSTKSTYVSPGCGIKKTYENLTSELVTPNPVQKLEAGQNQIENEDKTNLYLSF</sequence>
<keyword evidence="2" id="KW-1185">Reference proteome</keyword>
<gene>
    <name evidence="1" type="ORF">HMPREF0204_11681</name>
</gene>
<proteinExistence type="predicted"/>
<evidence type="ECO:0000313" key="2">
    <source>
        <dbReference type="Proteomes" id="UP000002969"/>
    </source>
</evidence>
<reference evidence="1" key="1">
    <citation type="submission" date="2010-06" db="EMBL/GenBank/DDBJ databases">
        <authorList>
            <person name="Muzny D."/>
            <person name="Qin X."/>
            <person name="Buhay C."/>
            <person name="Dugan-Rocha S."/>
            <person name="Ding Y."/>
            <person name="Chen G."/>
            <person name="Hawes A."/>
            <person name="Holder M."/>
            <person name="Jhangiani S."/>
            <person name="Johnson A."/>
            <person name="Khan Z."/>
            <person name="Li Z."/>
            <person name="Liu W."/>
            <person name="Liu X."/>
            <person name="Perez L."/>
            <person name="Shen H."/>
            <person name="Wang Q."/>
            <person name="Watt J."/>
            <person name="Xi L."/>
            <person name="Xin Y."/>
            <person name="Zhou J."/>
            <person name="Deng J."/>
            <person name="Jiang H."/>
            <person name="Liu Y."/>
            <person name="Qu J."/>
            <person name="Song X.-Z."/>
            <person name="Zhang L."/>
            <person name="Villasana D."/>
            <person name="Johnson A."/>
            <person name="Liu J."/>
            <person name="Liyanage D."/>
            <person name="Lorensuhewa L."/>
            <person name="Robinson T."/>
            <person name="Song A."/>
            <person name="Song B.-B."/>
            <person name="Dinh H."/>
            <person name="Thornton R."/>
            <person name="Coyle M."/>
            <person name="Francisco L."/>
            <person name="Jackson L."/>
            <person name="Javaid M."/>
            <person name="Korchina V."/>
            <person name="Kovar C."/>
            <person name="Mata R."/>
            <person name="Mathew T."/>
            <person name="Ngo R."/>
            <person name="Nguyen L."/>
            <person name="Nguyen N."/>
            <person name="Okwuonu G."/>
            <person name="Ongeri F."/>
            <person name="Pham C."/>
            <person name="Simmons D."/>
            <person name="Wilczek-Boney K."/>
            <person name="Hale W."/>
            <person name="Jakkamsetti A."/>
            <person name="Pham P."/>
            <person name="Ruth R."/>
            <person name="San Lucas F."/>
            <person name="Warren J."/>
            <person name="Zhang J."/>
            <person name="Zhao Z."/>
            <person name="Zhou C."/>
            <person name="Zhu D."/>
            <person name="Lee S."/>
            <person name="Bess C."/>
            <person name="Blankenburg K."/>
            <person name="Forbes L."/>
            <person name="Fu Q."/>
            <person name="Gubbala S."/>
            <person name="Hirani K."/>
            <person name="Jayaseelan J.C."/>
            <person name="Lara F."/>
            <person name="Munidasa M."/>
            <person name="Palculict T."/>
            <person name="Patil S."/>
            <person name="Pu L.-L."/>
            <person name="Saada N."/>
            <person name="Tang L."/>
            <person name="Weissenberger G."/>
            <person name="Zhu Y."/>
            <person name="Hemphill L."/>
            <person name="Shang Y."/>
            <person name="Youmans B."/>
            <person name="Ayvaz T."/>
            <person name="Ross M."/>
            <person name="Santibanez J."/>
            <person name="Aqrawi P."/>
            <person name="Gross S."/>
            <person name="Joshi V."/>
            <person name="Fowler G."/>
            <person name="Nazareth L."/>
            <person name="Reid J."/>
            <person name="Worley K."/>
            <person name="Petrosino J."/>
            <person name="Highlander S."/>
            <person name="Gibbs R."/>
        </authorList>
    </citation>
    <scope>NUCLEOTIDE SEQUENCE [LARGE SCALE GENOMIC DNA]</scope>
    <source>
        <strain evidence="1">ATCC 35910</strain>
    </source>
</reference>
<dbReference type="Pfam" id="PF20050">
    <property type="entry name" value="DUF6452"/>
    <property type="match status" value="1"/>
</dbReference>
<dbReference type="InterPro" id="IPR045607">
    <property type="entry name" value="DUF6452"/>
</dbReference>
<organism evidence="1 2">
    <name type="scientific">Chryseobacterium gleum ATCC 35910</name>
    <dbReference type="NCBI Taxonomy" id="525257"/>
    <lineage>
        <taxon>Bacteria</taxon>
        <taxon>Pseudomonadati</taxon>
        <taxon>Bacteroidota</taxon>
        <taxon>Flavobacteriia</taxon>
        <taxon>Flavobacteriales</taxon>
        <taxon>Weeksellaceae</taxon>
        <taxon>Chryseobacterium group</taxon>
        <taxon>Chryseobacterium</taxon>
    </lineage>
</organism>
<comment type="caution">
    <text evidence="1">The sequence shown here is derived from an EMBL/GenBank/DDBJ whole genome shotgun (WGS) entry which is preliminary data.</text>
</comment>
<dbReference type="Proteomes" id="UP000002969">
    <property type="component" value="Unassembled WGS sequence"/>
</dbReference>
<name>A0ABN0AT57_CHRGE</name>